<comment type="caution">
    <text evidence="1">The sequence shown here is derived from an EMBL/GenBank/DDBJ whole genome shotgun (WGS) entry which is preliminary data.</text>
</comment>
<reference evidence="1" key="2">
    <citation type="journal article" date="2022" name="New Phytol.">
        <title>Evolutionary transition to the ectomycorrhizal habit in the genomes of a hyperdiverse lineage of mushroom-forming fungi.</title>
        <authorList>
            <person name="Looney B."/>
            <person name="Miyauchi S."/>
            <person name="Morin E."/>
            <person name="Drula E."/>
            <person name="Courty P.E."/>
            <person name="Kohler A."/>
            <person name="Kuo A."/>
            <person name="LaButti K."/>
            <person name="Pangilinan J."/>
            <person name="Lipzen A."/>
            <person name="Riley R."/>
            <person name="Andreopoulos W."/>
            <person name="He G."/>
            <person name="Johnson J."/>
            <person name="Nolan M."/>
            <person name="Tritt A."/>
            <person name="Barry K.W."/>
            <person name="Grigoriev I.V."/>
            <person name="Nagy L.G."/>
            <person name="Hibbett D."/>
            <person name="Henrissat B."/>
            <person name="Matheny P.B."/>
            <person name="Labbe J."/>
            <person name="Martin F.M."/>
        </authorList>
    </citation>
    <scope>NUCLEOTIDE SEQUENCE</scope>
    <source>
        <strain evidence="1">HHB10654</strain>
    </source>
</reference>
<keyword evidence="2" id="KW-1185">Reference proteome</keyword>
<reference evidence="1" key="1">
    <citation type="submission" date="2021-03" db="EMBL/GenBank/DDBJ databases">
        <authorList>
            <consortium name="DOE Joint Genome Institute"/>
            <person name="Ahrendt S."/>
            <person name="Looney B.P."/>
            <person name="Miyauchi S."/>
            <person name="Morin E."/>
            <person name="Drula E."/>
            <person name="Courty P.E."/>
            <person name="Chicoki N."/>
            <person name="Fauchery L."/>
            <person name="Kohler A."/>
            <person name="Kuo A."/>
            <person name="Labutti K."/>
            <person name="Pangilinan J."/>
            <person name="Lipzen A."/>
            <person name="Riley R."/>
            <person name="Andreopoulos W."/>
            <person name="He G."/>
            <person name="Johnson J."/>
            <person name="Barry K.W."/>
            <person name="Grigoriev I.V."/>
            <person name="Nagy L."/>
            <person name="Hibbett D."/>
            <person name="Henrissat B."/>
            <person name="Matheny P.B."/>
            <person name="Labbe J."/>
            <person name="Martin F."/>
        </authorList>
    </citation>
    <scope>NUCLEOTIDE SEQUENCE</scope>
    <source>
        <strain evidence="1">HHB10654</strain>
    </source>
</reference>
<dbReference type="EMBL" id="MU277233">
    <property type="protein sequence ID" value="KAI0058657.1"/>
    <property type="molecule type" value="Genomic_DNA"/>
</dbReference>
<sequence length="221" mass="24345">MKEFSTFSLPSASASAAPPDGISQQDLHQRLDEESDLDLSEEHVDFYTINCPPIVIPIVRPAKHCAPFIVNVSVHVDPSCIASAHTQSADHSPVGIIESYVEEEDLAPSAAERSPLRYRKELDRRYLHLDRARPGKCTCWVKDWQGAVEPPGRQDAAATISNKRSTSHNETEDDLSSYVPPSYHLFGLANTVSVTTESREGQDEGPPTKVRRTEDGHGVDS</sequence>
<gene>
    <name evidence="1" type="ORF">BV25DRAFT_1919163</name>
</gene>
<organism evidence="1 2">
    <name type="scientific">Artomyces pyxidatus</name>
    <dbReference type="NCBI Taxonomy" id="48021"/>
    <lineage>
        <taxon>Eukaryota</taxon>
        <taxon>Fungi</taxon>
        <taxon>Dikarya</taxon>
        <taxon>Basidiomycota</taxon>
        <taxon>Agaricomycotina</taxon>
        <taxon>Agaricomycetes</taxon>
        <taxon>Russulales</taxon>
        <taxon>Auriscalpiaceae</taxon>
        <taxon>Artomyces</taxon>
    </lineage>
</organism>
<protein>
    <submittedName>
        <fullName evidence="1">Uncharacterized protein</fullName>
    </submittedName>
</protein>
<evidence type="ECO:0000313" key="2">
    <source>
        <dbReference type="Proteomes" id="UP000814140"/>
    </source>
</evidence>
<evidence type="ECO:0000313" key="1">
    <source>
        <dbReference type="EMBL" id="KAI0058657.1"/>
    </source>
</evidence>
<dbReference type="Proteomes" id="UP000814140">
    <property type="component" value="Unassembled WGS sequence"/>
</dbReference>
<name>A0ACB8SR07_9AGAM</name>
<proteinExistence type="predicted"/>
<accession>A0ACB8SR07</accession>